<name>A0A165X4Y6_9AGAM</name>
<evidence type="ECO:0000313" key="2">
    <source>
        <dbReference type="Proteomes" id="UP000076798"/>
    </source>
</evidence>
<dbReference type="AlphaFoldDB" id="A0A165X4Y6"/>
<organism evidence="1 2">
    <name type="scientific">Sistotremastrum suecicum HHB10207 ss-3</name>
    <dbReference type="NCBI Taxonomy" id="1314776"/>
    <lineage>
        <taxon>Eukaryota</taxon>
        <taxon>Fungi</taxon>
        <taxon>Dikarya</taxon>
        <taxon>Basidiomycota</taxon>
        <taxon>Agaricomycotina</taxon>
        <taxon>Agaricomycetes</taxon>
        <taxon>Sistotremastrales</taxon>
        <taxon>Sistotremastraceae</taxon>
        <taxon>Sistotremastrum</taxon>
    </lineage>
</organism>
<dbReference type="EMBL" id="KV428449">
    <property type="protein sequence ID" value="KZT31831.1"/>
    <property type="molecule type" value="Genomic_DNA"/>
</dbReference>
<dbReference type="Proteomes" id="UP000076798">
    <property type="component" value="Unassembled WGS sequence"/>
</dbReference>
<evidence type="ECO:0000313" key="1">
    <source>
        <dbReference type="EMBL" id="KZT31831.1"/>
    </source>
</evidence>
<keyword evidence="2" id="KW-1185">Reference proteome</keyword>
<accession>A0A165X4Y6</accession>
<sequence>MSFFSQNHPNGQGEGSARGYEMPAEQLVTGPPPEISLGLSVQEFSLNDTSHHHQVPVGTIYPPPIISIEASIEGEDPETLLRHTMTRHDIEQPPQETNQKKSLYGSSATHTFNNTLPEIHAAEPNNEISIFFPQSVAVGFADYFAGSNGLGVSSSP</sequence>
<gene>
    <name evidence="1" type="ORF">SISSUDRAFT_650618</name>
</gene>
<reference evidence="1 2" key="1">
    <citation type="journal article" date="2016" name="Mol. Biol. Evol.">
        <title>Comparative Genomics of Early-Diverging Mushroom-Forming Fungi Provides Insights into the Origins of Lignocellulose Decay Capabilities.</title>
        <authorList>
            <person name="Nagy L.G."/>
            <person name="Riley R."/>
            <person name="Tritt A."/>
            <person name="Adam C."/>
            <person name="Daum C."/>
            <person name="Floudas D."/>
            <person name="Sun H."/>
            <person name="Yadav J.S."/>
            <person name="Pangilinan J."/>
            <person name="Larsson K.H."/>
            <person name="Matsuura K."/>
            <person name="Barry K."/>
            <person name="Labutti K."/>
            <person name="Kuo R."/>
            <person name="Ohm R.A."/>
            <person name="Bhattacharya S.S."/>
            <person name="Shirouzu T."/>
            <person name="Yoshinaga Y."/>
            <person name="Martin F.M."/>
            <person name="Grigoriev I.V."/>
            <person name="Hibbett D.S."/>
        </authorList>
    </citation>
    <scope>NUCLEOTIDE SEQUENCE [LARGE SCALE GENOMIC DNA]</scope>
    <source>
        <strain evidence="1 2">HHB10207 ss-3</strain>
    </source>
</reference>
<protein>
    <submittedName>
        <fullName evidence="1">Uncharacterized protein</fullName>
    </submittedName>
</protein>
<proteinExistence type="predicted"/>